<gene>
    <name evidence="2" type="ORF">LSTR_LSTR004737</name>
</gene>
<dbReference type="Pfam" id="PF10545">
    <property type="entry name" value="MADF_DNA_bdg"/>
    <property type="match status" value="1"/>
</dbReference>
<dbReference type="OrthoDB" id="6622077at2759"/>
<dbReference type="InParanoid" id="A0A482XK21"/>
<proteinExistence type="predicted"/>
<dbReference type="PANTHER" id="PTHR21505:SF8">
    <property type="entry name" value="DPT-YFP REPRESSOR BY OVEREXPRESSION, ISOFORM D-RELATED"/>
    <property type="match status" value="1"/>
</dbReference>
<organism evidence="2 3">
    <name type="scientific">Laodelphax striatellus</name>
    <name type="common">Small brown planthopper</name>
    <name type="synonym">Delphax striatella</name>
    <dbReference type="NCBI Taxonomy" id="195883"/>
    <lineage>
        <taxon>Eukaryota</taxon>
        <taxon>Metazoa</taxon>
        <taxon>Ecdysozoa</taxon>
        <taxon>Arthropoda</taxon>
        <taxon>Hexapoda</taxon>
        <taxon>Insecta</taxon>
        <taxon>Pterygota</taxon>
        <taxon>Neoptera</taxon>
        <taxon>Paraneoptera</taxon>
        <taxon>Hemiptera</taxon>
        <taxon>Auchenorrhyncha</taxon>
        <taxon>Fulgoroidea</taxon>
        <taxon>Delphacidae</taxon>
        <taxon>Criomorphinae</taxon>
        <taxon>Laodelphax</taxon>
    </lineage>
</organism>
<evidence type="ECO:0000313" key="2">
    <source>
        <dbReference type="EMBL" id="RZF46024.1"/>
    </source>
</evidence>
<feature type="domain" description="MADF" evidence="1">
    <location>
        <begin position="9"/>
        <end position="99"/>
    </location>
</feature>
<evidence type="ECO:0000313" key="3">
    <source>
        <dbReference type="Proteomes" id="UP000291343"/>
    </source>
</evidence>
<keyword evidence="3" id="KW-1185">Reference proteome</keyword>
<dbReference type="AlphaFoldDB" id="A0A482XK21"/>
<protein>
    <recommendedName>
        <fullName evidence="1">MADF domain-containing protein</fullName>
    </recommendedName>
</protein>
<reference evidence="2 3" key="1">
    <citation type="journal article" date="2017" name="Gigascience">
        <title>Genome sequence of the small brown planthopper, Laodelphax striatellus.</title>
        <authorList>
            <person name="Zhu J."/>
            <person name="Jiang F."/>
            <person name="Wang X."/>
            <person name="Yang P."/>
            <person name="Bao Y."/>
            <person name="Zhao W."/>
            <person name="Wang W."/>
            <person name="Lu H."/>
            <person name="Wang Q."/>
            <person name="Cui N."/>
            <person name="Li J."/>
            <person name="Chen X."/>
            <person name="Luo L."/>
            <person name="Yu J."/>
            <person name="Kang L."/>
            <person name="Cui F."/>
        </authorList>
    </citation>
    <scope>NUCLEOTIDE SEQUENCE [LARGE SCALE GENOMIC DNA]</scope>
    <source>
        <strain evidence="2">Lst14</strain>
    </source>
</reference>
<sequence length="99" mass="11630">MNSKEIILEFIENYRRHPVLWYTGAPNYTNKAKRNDAYYDMAEKHSITVKQVKAKIKTLRSYYSREQQKRLSEESGSGVEEYHSPHGLLTVLYSLSETL</sequence>
<accession>A0A482XK21</accession>
<evidence type="ECO:0000259" key="1">
    <source>
        <dbReference type="PROSITE" id="PS51029"/>
    </source>
</evidence>
<dbReference type="PROSITE" id="PS51029">
    <property type="entry name" value="MADF"/>
    <property type="match status" value="1"/>
</dbReference>
<name>A0A482XK21_LAOST</name>
<dbReference type="SMART" id="SM00595">
    <property type="entry name" value="MADF"/>
    <property type="match status" value="1"/>
</dbReference>
<dbReference type="EMBL" id="QKKF02007188">
    <property type="protein sequence ID" value="RZF46024.1"/>
    <property type="molecule type" value="Genomic_DNA"/>
</dbReference>
<dbReference type="PANTHER" id="PTHR21505">
    <property type="entry name" value="MADF DOMAIN-CONTAINING PROTEIN-RELATED"/>
    <property type="match status" value="1"/>
</dbReference>
<comment type="caution">
    <text evidence="2">The sequence shown here is derived from an EMBL/GenBank/DDBJ whole genome shotgun (WGS) entry which is preliminary data.</text>
</comment>
<dbReference type="InterPro" id="IPR006578">
    <property type="entry name" value="MADF-dom"/>
</dbReference>
<dbReference type="Proteomes" id="UP000291343">
    <property type="component" value="Unassembled WGS sequence"/>
</dbReference>